<proteinExistence type="predicted"/>
<dbReference type="AlphaFoldDB" id="A0A396S1J0"/>
<reference evidence="1 2" key="1">
    <citation type="submission" date="2018-06" db="EMBL/GenBank/DDBJ databases">
        <title>Pseudomonas jilinensis sp. nov., isolated from the production water of Jilin Oilfield in China.</title>
        <authorList>
            <person name="Wang J."/>
        </authorList>
    </citation>
    <scope>NUCLEOTIDE SEQUENCE [LARGE SCALE GENOMIC DNA]</scope>
    <source>
        <strain evidence="1 2">JS15-10A1</strain>
    </source>
</reference>
<evidence type="ECO:0000313" key="1">
    <source>
        <dbReference type="EMBL" id="RHW22366.1"/>
    </source>
</evidence>
<dbReference type="RefSeq" id="WP_119700836.1">
    <property type="nucleotide sequence ID" value="NZ_QJSA01000003.1"/>
</dbReference>
<sequence length="278" mass="30689">MSVRLPLAPGKRYQPVRRCIYCGQQGDALTTEHIVPRGLHGNLLLPEASCKACEKITSSFEHRVLRGFMEQGRRAMGISSRHKQHKKSATLPVTFIGADDSTWTKDLPVADGLHVLHLPVFIRPLCLGGISRDGNPESLEVRPVSETIHIGFFEKIILENGAVGVTFAHRIDLWPFARLLAKIAHAYYIAEKGWFAPEESPVLPLIMGRSRLAKQWLGCLDGAHEQLRLPGSKALHLLDIVELTDGDGTICTIVRIKLLSTDAGPTYAVAVRIRQDSA</sequence>
<name>A0A396S1J0_9PSED</name>
<dbReference type="OrthoDB" id="2804463at2"/>
<protein>
    <recommendedName>
        <fullName evidence="3">HNH endonuclease 5 domain-containing protein</fullName>
    </recommendedName>
</protein>
<evidence type="ECO:0008006" key="3">
    <source>
        <dbReference type="Google" id="ProtNLM"/>
    </source>
</evidence>
<gene>
    <name evidence="1" type="ORF">C2846_04955</name>
</gene>
<comment type="caution">
    <text evidence="1">The sequence shown here is derived from an EMBL/GenBank/DDBJ whole genome shotgun (WGS) entry which is preliminary data.</text>
</comment>
<dbReference type="Proteomes" id="UP000265745">
    <property type="component" value="Unassembled WGS sequence"/>
</dbReference>
<evidence type="ECO:0000313" key="2">
    <source>
        <dbReference type="Proteomes" id="UP000265745"/>
    </source>
</evidence>
<organism evidence="1 2">
    <name type="scientific">Pseudomonas jilinensis</name>
    <dbReference type="NCBI Taxonomy" id="2078689"/>
    <lineage>
        <taxon>Bacteria</taxon>
        <taxon>Pseudomonadati</taxon>
        <taxon>Pseudomonadota</taxon>
        <taxon>Gammaproteobacteria</taxon>
        <taxon>Pseudomonadales</taxon>
        <taxon>Pseudomonadaceae</taxon>
        <taxon>Pseudomonas</taxon>
    </lineage>
</organism>
<keyword evidence="2" id="KW-1185">Reference proteome</keyword>
<dbReference type="EMBL" id="QJSA01000003">
    <property type="protein sequence ID" value="RHW22366.1"/>
    <property type="molecule type" value="Genomic_DNA"/>
</dbReference>
<accession>A0A396S1J0</accession>